<dbReference type="OrthoDB" id="8033832at2759"/>
<dbReference type="PANTHER" id="PTHR10351">
    <property type="entry name" value="TRANSCRIPTION FACTOR BTF3 FAMILY MEMBER"/>
    <property type="match status" value="1"/>
</dbReference>
<evidence type="ECO:0000313" key="5">
    <source>
        <dbReference type="EMBL" id="EAR90689.2"/>
    </source>
</evidence>
<dbReference type="InterPro" id="IPR038187">
    <property type="entry name" value="NAC_A/B_dom_sf"/>
</dbReference>
<dbReference type="Gene3D" id="2.20.70.30">
    <property type="entry name" value="Nascent polypeptide-associated complex domain"/>
    <property type="match status" value="1"/>
</dbReference>
<dbReference type="InterPro" id="IPR002715">
    <property type="entry name" value="Nas_poly-pep-assoc_cplx_dom"/>
</dbReference>
<evidence type="ECO:0000256" key="3">
    <source>
        <dbReference type="SAM" id="MobiDB-lite"/>
    </source>
</evidence>
<feature type="compositionally biased region" description="Basic residues" evidence="3">
    <location>
        <begin position="26"/>
        <end position="35"/>
    </location>
</feature>
<dbReference type="PROSITE" id="PS51151">
    <property type="entry name" value="NAC_AB"/>
    <property type="match status" value="1"/>
</dbReference>
<dbReference type="KEGG" id="tet:TTHERM_00705050"/>
<dbReference type="GeneID" id="7840179"/>
<protein>
    <recommendedName>
        <fullName evidence="2">Nascent polypeptide-associated complex subunit beta</fullName>
    </recommendedName>
</protein>
<gene>
    <name evidence="5" type="ORF">TTHERM_00705050</name>
</gene>
<evidence type="ECO:0000256" key="2">
    <source>
        <dbReference type="RuleBase" id="RU361272"/>
    </source>
</evidence>
<dbReference type="RefSeq" id="XP_001010934.2">
    <property type="nucleotide sequence ID" value="XM_001010934.3"/>
</dbReference>
<dbReference type="InParanoid" id="I7M0P6"/>
<dbReference type="Proteomes" id="UP000009168">
    <property type="component" value="Unassembled WGS sequence"/>
</dbReference>
<evidence type="ECO:0000313" key="6">
    <source>
        <dbReference type="Proteomes" id="UP000009168"/>
    </source>
</evidence>
<dbReference type="FunFam" id="2.20.70.30:FF:000001">
    <property type="entry name" value="Transcription factor BTF3 homolog"/>
    <property type="match status" value="1"/>
</dbReference>
<dbReference type="STRING" id="312017.I7M0P6"/>
<dbReference type="HOGENOM" id="CLU_098726_3_0_1"/>
<comment type="subunit">
    <text evidence="2">Part of the nascent polypeptide-associated complex (NAC).</text>
</comment>
<feature type="region of interest" description="Disordered" evidence="3">
    <location>
        <begin position="1"/>
        <end position="35"/>
    </location>
</feature>
<feature type="region of interest" description="Disordered" evidence="3">
    <location>
        <begin position="127"/>
        <end position="155"/>
    </location>
</feature>
<sequence length="155" mass="17448">MNQEVLEARKKLQEKIGDSRTGGKGTQRRKVKKVTKTQITDDKKLKTVIKKFGVQPFQGIDEVNMFKDDKTILHFDRPEVLASIQNNTFVVIGKSETKNVKDLLPDILQHLGPKQLGDLKDLLASMGGEKKEKAGDDEEIPTLESNFEEATKKVD</sequence>
<proteinExistence type="inferred from homology"/>
<dbReference type="CDD" id="cd22055">
    <property type="entry name" value="NAC_BTF3"/>
    <property type="match status" value="1"/>
</dbReference>
<comment type="similarity">
    <text evidence="1 2">Belongs to the NAC-beta family.</text>
</comment>
<feature type="compositionally biased region" description="Basic and acidic residues" evidence="3">
    <location>
        <begin position="1"/>
        <end position="18"/>
    </location>
</feature>
<accession>I7M0P6</accession>
<keyword evidence="2" id="KW-0804">Transcription</keyword>
<name>I7M0P6_TETTS</name>
<dbReference type="AlphaFoldDB" id="I7M0P6"/>
<evidence type="ECO:0000256" key="1">
    <source>
        <dbReference type="ARBA" id="ARBA00005296"/>
    </source>
</evidence>
<dbReference type="InterPro" id="IPR039370">
    <property type="entry name" value="BTF3"/>
</dbReference>
<feature type="domain" description="NAC-A/B" evidence="4">
    <location>
        <begin position="39"/>
        <end position="104"/>
    </location>
</feature>
<organism evidence="5 6">
    <name type="scientific">Tetrahymena thermophila (strain SB210)</name>
    <dbReference type="NCBI Taxonomy" id="312017"/>
    <lineage>
        <taxon>Eukaryota</taxon>
        <taxon>Sar</taxon>
        <taxon>Alveolata</taxon>
        <taxon>Ciliophora</taxon>
        <taxon>Intramacronucleata</taxon>
        <taxon>Oligohymenophorea</taxon>
        <taxon>Hymenostomatida</taxon>
        <taxon>Tetrahymenina</taxon>
        <taxon>Tetrahymenidae</taxon>
        <taxon>Tetrahymena</taxon>
    </lineage>
</organism>
<reference evidence="6" key="1">
    <citation type="journal article" date="2006" name="PLoS Biol.">
        <title>Macronuclear genome sequence of the ciliate Tetrahymena thermophila, a model eukaryote.</title>
        <authorList>
            <person name="Eisen J.A."/>
            <person name="Coyne R.S."/>
            <person name="Wu M."/>
            <person name="Wu D."/>
            <person name="Thiagarajan M."/>
            <person name="Wortman J.R."/>
            <person name="Badger J.H."/>
            <person name="Ren Q."/>
            <person name="Amedeo P."/>
            <person name="Jones K.M."/>
            <person name="Tallon L.J."/>
            <person name="Delcher A.L."/>
            <person name="Salzberg S.L."/>
            <person name="Silva J.C."/>
            <person name="Haas B.J."/>
            <person name="Majoros W.H."/>
            <person name="Farzad M."/>
            <person name="Carlton J.M."/>
            <person name="Smith R.K. Jr."/>
            <person name="Garg J."/>
            <person name="Pearlman R.E."/>
            <person name="Karrer K.M."/>
            <person name="Sun L."/>
            <person name="Manning G."/>
            <person name="Elde N.C."/>
            <person name="Turkewitz A.P."/>
            <person name="Asai D.J."/>
            <person name="Wilkes D.E."/>
            <person name="Wang Y."/>
            <person name="Cai H."/>
            <person name="Collins K."/>
            <person name="Stewart B.A."/>
            <person name="Lee S.R."/>
            <person name="Wilamowska K."/>
            <person name="Weinberg Z."/>
            <person name="Ruzzo W.L."/>
            <person name="Wloga D."/>
            <person name="Gaertig J."/>
            <person name="Frankel J."/>
            <person name="Tsao C.-C."/>
            <person name="Gorovsky M.A."/>
            <person name="Keeling P.J."/>
            <person name="Waller R.F."/>
            <person name="Patron N.J."/>
            <person name="Cherry J.M."/>
            <person name="Stover N.A."/>
            <person name="Krieger C.J."/>
            <person name="del Toro C."/>
            <person name="Ryder H.F."/>
            <person name="Williamson S.C."/>
            <person name="Barbeau R.A."/>
            <person name="Hamilton E.P."/>
            <person name="Orias E."/>
        </authorList>
    </citation>
    <scope>NUCLEOTIDE SEQUENCE [LARGE SCALE GENOMIC DNA]</scope>
    <source>
        <strain evidence="6">SB210</strain>
    </source>
</reference>
<dbReference type="OMA" id="CKHEHGH"/>
<keyword evidence="2" id="KW-0805">Transcription regulation</keyword>
<evidence type="ECO:0000259" key="4">
    <source>
        <dbReference type="PROSITE" id="PS51151"/>
    </source>
</evidence>
<dbReference type="eggNOG" id="KOG2240">
    <property type="taxonomic scope" value="Eukaryota"/>
</dbReference>
<dbReference type="Pfam" id="PF01849">
    <property type="entry name" value="NAC"/>
    <property type="match status" value="1"/>
</dbReference>
<dbReference type="FunCoup" id="I7M0P6">
    <property type="interactions" value="658"/>
</dbReference>
<dbReference type="EMBL" id="GG662794">
    <property type="protein sequence ID" value="EAR90689.2"/>
    <property type="molecule type" value="Genomic_DNA"/>
</dbReference>
<keyword evidence="6" id="KW-1185">Reference proteome</keyword>
<dbReference type="SMART" id="SM01407">
    <property type="entry name" value="NAC"/>
    <property type="match status" value="1"/>
</dbReference>